<comment type="caution">
    <text evidence="2">The sequence shown here is derived from an EMBL/GenBank/DDBJ whole genome shotgun (WGS) entry which is preliminary data.</text>
</comment>
<reference evidence="2" key="1">
    <citation type="journal article" date="2015" name="Nature">
        <title>Complex archaea that bridge the gap between prokaryotes and eukaryotes.</title>
        <authorList>
            <person name="Spang A."/>
            <person name="Saw J.H."/>
            <person name="Jorgensen S.L."/>
            <person name="Zaremba-Niedzwiedzka K."/>
            <person name="Martijn J."/>
            <person name="Lind A.E."/>
            <person name="van Eijk R."/>
            <person name="Schleper C."/>
            <person name="Guy L."/>
            <person name="Ettema T.J."/>
        </authorList>
    </citation>
    <scope>NUCLEOTIDE SEQUENCE</scope>
</reference>
<organism evidence="2">
    <name type="scientific">marine sediment metagenome</name>
    <dbReference type="NCBI Taxonomy" id="412755"/>
    <lineage>
        <taxon>unclassified sequences</taxon>
        <taxon>metagenomes</taxon>
        <taxon>ecological metagenomes</taxon>
    </lineage>
</organism>
<keyword evidence="1" id="KW-0472">Membrane</keyword>
<sequence>MSSTSSGSISGVLGRWSGFALWTIALAVTVGMFFARDIVPWAVDYPTEWVIPLKFYVSDFMKWLIHEANFYFFTFKQFTRGIASVFNFFLDVSFGVLSEGVEIPLNGETFFQIPPLSWTALVAALVIVAYSVRDWTLALLVGSAFIYLVV</sequence>
<evidence type="ECO:0000313" key="2">
    <source>
        <dbReference type="EMBL" id="KKL51210.1"/>
    </source>
</evidence>
<evidence type="ECO:0000256" key="1">
    <source>
        <dbReference type="SAM" id="Phobius"/>
    </source>
</evidence>
<feature type="transmembrane region" description="Helical" evidence="1">
    <location>
        <begin position="12"/>
        <end position="35"/>
    </location>
</feature>
<dbReference type="EMBL" id="LAZR01032329">
    <property type="protein sequence ID" value="KKL51210.1"/>
    <property type="molecule type" value="Genomic_DNA"/>
</dbReference>
<protein>
    <submittedName>
        <fullName evidence="2">Uncharacterized protein</fullName>
    </submittedName>
</protein>
<accession>A0A0F9F1S4</accession>
<gene>
    <name evidence="2" type="ORF">LCGC14_2297800</name>
</gene>
<keyword evidence="1" id="KW-0812">Transmembrane</keyword>
<dbReference type="AlphaFoldDB" id="A0A0F9F1S4"/>
<feature type="transmembrane region" description="Helical" evidence="1">
    <location>
        <begin position="118"/>
        <end position="149"/>
    </location>
</feature>
<name>A0A0F9F1S4_9ZZZZ</name>
<proteinExistence type="predicted"/>
<keyword evidence="1" id="KW-1133">Transmembrane helix</keyword>
<feature type="non-terminal residue" evidence="2">
    <location>
        <position position="150"/>
    </location>
</feature>